<dbReference type="PANTHER" id="PTHR43047:SF72">
    <property type="entry name" value="OSMOSENSING HISTIDINE PROTEIN KINASE SLN1"/>
    <property type="match status" value="1"/>
</dbReference>
<evidence type="ECO:0000256" key="2">
    <source>
        <dbReference type="ARBA" id="ARBA00004429"/>
    </source>
</evidence>
<dbReference type="PROSITE" id="PS50113">
    <property type="entry name" value="PAC"/>
    <property type="match status" value="1"/>
</dbReference>
<dbReference type="SUPFAM" id="SSF55785">
    <property type="entry name" value="PYP-like sensor domain (PAS domain)"/>
    <property type="match status" value="2"/>
</dbReference>
<dbReference type="SMART" id="SM00387">
    <property type="entry name" value="HATPase_c"/>
    <property type="match status" value="1"/>
</dbReference>
<feature type="domain" description="Response regulatory" evidence="9">
    <location>
        <begin position="534"/>
        <end position="650"/>
    </location>
</feature>
<dbReference type="GO" id="GO:0000155">
    <property type="term" value="F:phosphorelay sensor kinase activity"/>
    <property type="evidence" value="ECO:0007669"/>
    <property type="project" value="InterPro"/>
</dbReference>
<dbReference type="SUPFAM" id="SSF52172">
    <property type="entry name" value="CheY-like"/>
    <property type="match status" value="1"/>
</dbReference>
<dbReference type="SMART" id="SM00091">
    <property type="entry name" value="PAS"/>
    <property type="match status" value="1"/>
</dbReference>
<dbReference type="InterPro" id="IPR036097">
    <property type="entry name" value="HisK_dim/P_sf"/>
</dbReference>
<comment type="catalytic activity">
    <reaction evidence="1">
        <text>ATP + protein L-histidine = ADP + protein N-phospho-L-histidine.</text>
        <dbReference type="EC" id="2.7.13.3"/>
    </reaction>
</comment>
<dbReference type="InterPro" id="IPR004358">
    <property type="entry name" value="Sig_transdc_His_kin-like_C"/>
</dbReference>
<name>A0A7W9X3R5_9BURK</name>
<dbReference type="Gene3D" id="3.30.565.10">
    <property type="entry name" value="Histidine kinase-like ATPase, C-terminal domain"/>
    <property type="match status" value="1"/>
</dbReference>
<feature type="domain" description="Histidine kinase" evidence="8">
    <location>
        <begin position="296"/>
        <end position="512"/>
    </location>
</feature>
<dbReference type="CDD" id="cd17580">
    <property type="entry name" value="REC_2_DhkD-like"/>
    <property type="match status" value="1"/>
</dbReference>
<sequence length="653" mass="71143">MNTDKPLPADVVAISVREHDDATTAELYDFVENAVEGLHRVGPDGTILWANRAELQMLGYGWEDYVGRHIADFHEDPATIDFILRTLLAGEALYDQPARLRCKDGSIKHVLIHSNGHFVDGQLRYTRCFTRDASERHERDQALAQRDAMLMAAPVAAALLMGPELRFRLVNNRYRDLIDTSSMLGQTFDEAFPHLGGAGVAEAVARVYASGVSYQAEELSVTRLDADGQPVERFFKFSLEPLLDLDGRPEGVIVVAVDVTEHVRNRLAIEHAAREREQLLVDLGAASQAKDEFLAMLGHELRNPLSPIVTALQLMRMRGDGAYGREGEIIQRQVDHLVRLVDDLLDVSRVTRGKIELKVEQVEMAQVTGRALEMASLLVEQRGHHLEVDVEPGLVWEGDPARLVQVVSNLLTNAARYTEPGGRIWLRARRDGADVVEISVRDTGIGLAPAMHEQVFELFFQGKRSIDRAEGGLGIGLALVRNIVELHGGSVEARSEGRGLGSEFVVRLPLHGVAGLAAPVAVVAAPVIDSAPQRVLVVDDNADGANTLARLLTAHGHTVEVYHDPVAALAAIERFRPDVALLDIGLPVLDGYQLAARIHVLPAGRLCRLVALTGYGQATDRARSQASGFAAHMVKPISGAEALRVVAGEAVSD</sequence>
<comment type="caution">
    <text evidence="12">The sequence shown here is derived from an EMBL/GenBank/DDBJ whole genome shotgun (WGS) entry which is preliminary data.</text>
</comment>
<dbReference type="CDD" id="cd00130">
    <property type="entry name" value="PAS"/>
    <property type="match status" value="1"/>
</dbReference>
<organism evidence="12 13">
    <name type="scientific">Massilia aurea</name>
    <dbReference type="NCBI Taxonomy" id="373040"/>
    <lineage>
        <taxon>Bacteria</taxon>
        <taxon>Pseudomonadati</taxon>
        <taxon>Pseudomonadota</taxon>
        <taxon>Betaproteobacteria</taxon>
        <taxon>Burkholderiales</taxon>
        <taxon>Oxalobacteraceae</taxon>
        <taxon>Telluria group</taxon>
        <taxon>Massilia</taxon>
    </lineage>
</organism>
<dbReference type="InterPro" id="IPR003594">
    <property type="entry name" value="HATPase_dom"/>
</dbReference>
<dbReference type="SUPFAM" id="SSF55874">
    <property type="entry name" value="ATPase domain of HSP90 chaperone/DNA topoisomerase II/histidine kinase"/>
    <property type="match status" value="1"/>
</dbReference>
<reference evidence="12 13" key="1">
    <citation type="submission" date="2020-08" db="EMBL/GenBank/DDBJ databases">
        <title>The Agave Microbiome: Exploring the role of microbial communities in plant adaptations to desert environments.</title>
        <authorList>
            <person name="Partida-Martinez L.P."/>
        </authorList>
    </citation>
    <scope>NUCLEOTIDE SEQUENCE [LARGE SCALE GENOMIC DNA]</scope>
    <source>
        <strain evidence="12 13">AT3.2</strain>
    </source>
</reference>
<dbReference type="Gene3D" id="1.10.287.130">
    <property type="match status" value="1"/>
</dbReference>
<dbReference type="NCBIfam" id="TIGR00229">
    <property type="entry name" value="sensory_box"/>
    <property type="match status" value="1"/>
</dbReference>
<dbReference type="RefSeq" id="WP_183556667.1">
    <property type="nucleotide sequence ID" value="NZ_JACHBX010000005.1"/>
</dbReference>
<dbReference type="PANTHER" id="PTHR43047">
    <property type="entry name" value="TWO-COMPONENT HISTIDINE PROTEIN KINASE"/>
    <property type="match status" value="1"/>
</dbReference>
<dbReference type="InterPro" id="IPR011006">
    <property type="entry name" value="CheY-like_superfamily"/>
</dbReference>
<keyword evidence="4 7" id="KW-0597">Phosphoprotein</keyword>
<dbReference type="Gene3D" id="3.40.50.2300">
    <property type="match status" value="1"/>
</dbReference>
<dbReference type="InterPro" id="IPR000014">
    <property type="entry name" value="PAS"/>
</dbReference>
<dbReference type="FunFam" id="3.30.565.10:FF:000006">
    <property type="entry name" value="Sensor histidine kinase WalK"/>
    <property type="match status" value="1"/>
</dbReference>
<feature type="domain" description="PAC" evidence="11">
    <location>
        <begin position="215"/>
        <end position="271"/>
    </location>
</feature>
<dbReference type="Pfam" id="PF02518">
    <property type="entry name" value="HATPase_c"/>
    <property type="match status" value="1"/>
</dbReference>
<evidence type="ECO:0000313" key="13">
    <source>
        <dbReference type="Proteomes" id="UP000540787"/>
    </source>
</evidence>
<dbReference type="InterPro" id="IPR001789">
    <property type="entry name" value="Sig_transdc_resp-reg_receiver"/>
</dbReference>
<dbReference type="GO" id="GO:0009927">
    <property type="term" value="F:histidine phosphotransfer kinase activity"/>
    <property type="evidence" value="ECO:0007669"/>
    <property type="project" value="TreeGrafter"/>
</dbReference>
<keyword evidence="6" id="KW-0418">Kinase</keyword>
<keyword evidence="13" id="KW-1185">Reference proteome</keyword>
<evidence type="ECO:0000256" key="6">
    <source>
        <dbReference type="ARBA" id="ARBA00022777"/>
    </source>
</evidence>
<dbReference type="EMBL" id="JACHBX010000005">
    <property type="protein sequence ID" value="MBB6135891.1"/>
    <property type="molecule type" value="Genomic_DNA"/>
</dbReference>
<evidence type="ECO:0000256" key="7">
    <source>
        <dbReference type="PROSITE-ProRule" id="PRU00169"/>
    </source>
</evidence>
<gene>
    <name evidence="12" type="ORF">HD842_004068</name>
</gene>
<protein>
    <recommendedName>
        <fullName evidence="3">histidine kinase</fullName>
        <ecNumber evidence="3">2.7.13.3</ecNumber>
    </recommendedName>
</protein>
<dbReference type="AlphaFoldDB" id="A0A7W9X3R5"/>
<dbReference type="InterPro" id="IPR000700">
    <property type="entry name" value="PAS-assoc_C"/>
</dbReference>
<dbReference type="SMART" id="SM00388">
    <property type="entry name" value="HisKA"/>
    <property type="match status" value="1"/>
</dbReference>
<dbReference type="InterPro" id="IPR003661">
    <property type="entry name" value="HisK_dim/P_dom"/>
</dbReference>
<dbReference type="SUPFAM" id="SSF47384">
    <property type="entry name" value="Homodimeric domain of signal transducing histidine kinase"/>
    <property type="match status" value="1"/>
</dbReference>
<evidence type="ECO:0000256" key="3">
    <source>
        <dbReference type="ARBA" id="ARBA00012438"/>
    </source>
</evidence>
<dbReference type="Proteomes" id="UP000540787">
    <property type="component" value="Unassembled WGS sequence"/>
</dbReference>
<dbReference type="InterPro" id="IPR005467">
    <property type="entry name" value="His_kinase_dom"/>
</dbReference>
<dbReference type="Pfam" id="PF00072">
    <property type="entry name" value="Response_reg"/>
    <property type="match status" value="1"/>
</dbReference>
<evidence type="ECO:0000259" key="9">
    <source>
        <dbReference type="PROSITE" id="PS50110"/>
    </source>
</evidence>
<evidence type="ECO:0000256" key="4">
    <source>
        <dbReference type="ARBA" id="ARBA00022553"/>
    </source>
</evidence>
<keyword evidence="5" id="KW-0808">Transferase</keyword>
<evidence type="ECO:0000259" key="10">
    <source>
        <dbReference type="PROSITE" id="PS50112"/>
    </source>
</evidence>
<dbReference type="InterPro" id="IPR001610">
    <property type="entry name" value="PAC"/>
</dbReference>
<dbReference type="PROSITE" id="PS50110">
    <property type="entry name" value="RESPONSE_REGULATORY"/>
    <property type="match status" value="1"/>
</dbReference>
<dbReference type="InterPro" id="IPR013656">
    <property type="entry name" value="PAS_4"/>
</dbReference>
<feature type="modified residue" description="4-aspartylphosphate" evidence="7">
    <location>
        <position position="583"/>
    </location>
</feature>
<evidence type="ECO:0000256" key="5">
    <source>
        <dbReference type="ARBA" id="ARBA00022679"/>
    </source>
</evidence>
<evidence type="ECO:0000313" key="12">
    <source>
        <dbReference type="EMBL" id="MBB6135891.1"/>
    </source>
</evidence>
<evidence type="ECO:0000259" key="11">
    <source>
        <dbReference type="PROSITE" id="PS50113"/>
    </source>
</evidence>
<feature type="domain" description="PAS" evidence="10">
    <location>
        <begin position="23"/>
        <end position="73"/>
    </location>
</feature>
<comment type="subcellular location">
    <subcellularLocation>
        <location evidence="2">Cell inner membrane</location>
        <topology evidence="2">Multi-pass membrane protein</topology>
    </subcellularLocation>
</comment>
<evidence type="ECO:0000259" key="8">
    <source>
        <dbReference type="PROSITE" id="PS50109"/>
    </source>
</evidence>
<dbReference type="PROSITE" id="PS50109">
    <property type="entry name" value="HIS_KIN"/>
    <property type="match status" value="1"/>
</dbReference>
<dbReference type="Pfam" id="PF08448">
    <property type="entry name" value="PAS_4"/>
    <property type="match status" value="2"/>
</dbReference>
<dbReference type="SMART" id="SM00448">
    <property type="entry name" value="REC"/>
    <property type="match status" value="1"/>
</dbReference>
<dbReference type="CDD" id="cd00082">
    <property type="entry name" value="HisKA"/>
    <property type="match status" value="1"/>
</dbReference>
<dbReference type="Gene3D" id="3.30.450.20">
    <property type="entry name" value="PAS domain"/>
    <property type="match status" value="2"/>
</dbReference>
<dbReference type="EC" id="2.7.13.3" evidence="3"/>
<proteinExistence type="predicted"/>
<dbReference type="InterPro" id="IPR035965">
    <property type="entry name" value="PAS-like_dom_sf"/>
</dbReference>
<accession>A0A7W9X3R5</accession>
<dbReference type="PRINTS" id="PR00344">
    <property type="entry name" value="BCTRLSENSOR"/>
</dbReference>
<dbReference type="InterPro" id="IPR036890">
    <property type="entry name" value="HATPase_C_sf"/>
</dbReference>
<dbReference type="Pfam" id="PF00512">
    <property type="entry name" value="HisKA"/>
    <property type="match status" value="1"/>
</dbReference>
<evidence type="ECO:0000256" key="1">
    <source>
        <dbReference type="ARBA" id="ARBA00000085"/>
    </source>
</evidence>
<dbReference type="PROSITE" id="PS50112">
    <property type="entry name" value="PAS"/>
    <property type="match status" value="1"/>
</dbReference>
<dbReference type="SMART" id="SM00086">
    <property type="entry name" value="PAC"/>
    <property type="match status" value="2"/>
</dbReference>
<dbReference type="GO" id="GO:0005886">
    <property type="term" value="C:plasma membrane"/>
    <property type="evidence" value="ECO:0007669"/>
    <property type="project" value="UniProtKB-SubCell"/>
</dbReference>